<feature type="region of interest" description="Disordered" evidence="4">
    <location>
        <begin position="269"/>
        <end position="329"/>
    </location>
</feature>
<feature type="domain" description="HMG box" evidence="5">
    <location>
        <begin position="159"/>
        <end position="227"/>
    </location>
</feature>
<keyword evidence="7" id="KW-1185">Reference proteome</keyword>
<dbReference type="SMART" id="SM00398">
    <property type="entry name" value="HMG"/>
    <property type="match status" value="1"/>
</dbReference>
<dbReference type="InterPro" id="IPR050140">
    <property type="entry name" value="SRY-related_HMG-box_TF-like"/>
</dbReference>
<evidence type="ECO:0000256" key="2">
    <source>
        <dbReference type="ARBA" id="ARBA00023163"/>
    </source>
</evidence>
<dbReference type="Pfam" id="PF00505">
    <property type="entry name" value="HMG_box"/>
    <property type="match status" value="1"/>
</dbReference>
<evidence type="ECO:0000256" key="3">
    <source>
        <dbReference type="PROSITE-ProRule" id="PRU00267"/>
    </source>
</evidence>
<sequence>MVESATAAAEAEAGVLRSLLEEEEDPGDVLLMANDTTTGQLDVNAIVAQQHAAAHQARAAAALEQADAEERHHRDQQQQQQQQYHHHHGGDETSQHLRHQATIASTPPPIVTQIPAVGLQSPTQTDLENEASLTPGPPDLTLSAVPPPSICLCQQPARIPRPRNAFILFRQHNQAAVVAQHPGKPNPEISKIIGEMWRESPQETKNIWQKHADEEKKQHLARYPEYRYQPRRNGKKNAAAAAAAFSSAGASGALSPSIETTVCQTCGGRTGTLSTPQTPATPSSAVPKTPRLPPPPQISRPPSTVPPPAKKRRTGNSEDAISQASPTSTTVDVAGVEALLQLGHLPDTEDPASSLSDLTSPLKKRKHTSETSPMSAILTTTNTITPLQHSLYAHFPQPVHDPNIDPFLRQNGFESESPTATLDHEGNLTSAGSHGLPSFATRLSDTFFIKSIPVLEKIHAFSKICRPLSTISGPSFPRMPIVAVEGDDVGTVTDLFHALAKDIRKSEPLQVIDEPDVFCTSNGLEEDADIEGLLVPSSKEKESDVDDIDAARYLTHVSAWRRRCIDIKKTVLPQSSGALSFASTVDAVGTPAVVLVNRYMVSRSDVAAGRLSNEGLTPMQHWQWCATVWRGCVGADMTIVVNVVGEGVGSDEAVEVKEGGRVVFVRKERGRKGWEEKVVRRLGFEVGEVVRSLRGFGG</sequence>
<organism evidence="6 7">
    <name type="scientific">Discina gigas</name>
    <dbReference type="NCBI Taxonomy" id="1032678"/>
    <lineage>
        <taxon>Eukaryota</taxon>
        <taxon>Fungi</taxon>
        <taxon>Dikarya</taxon>
        <taxon>Ascomycota</taxon>
        <taxon>Pezizomycotina</taxon>
        <taxon>Pezizomycetes</taxon>
        <taxon>Pezizales</taxon>
        <taxon>Discinaceae</taxon>
        <taxon>Discina</taxon>
    </lineage>
</organism>
<proteinExistence type="predicted"/>
<dbReference type="InterPro" id="IPR036910">
    <property type="entry name" value="HMG_box_dom_sf"/>
</dbReference>
<name>A0ABR3GXB3_9PEZI</name>
<dbReference type="PANTHER" id="PTHR10270">
    <property type="entry name" value="SOX TRANSCRIPTION FACTOR"/>
    <property type="match status" value="1"/>
</dbReference>
<dbReference type="InterPro" id="IPR009071">
    <property type="entry name" value="HMG_box_dom"/>
</dbReference>
<keyword evidence="2" id="KW-0804">Transcription</keyword>
<dbReference type="Proteomes" id="UP001447188">
    <property type="component" value="Unassembled WGS sequence"/>
</dbReference>
<protein>
    <submittedName>
        <fullName evidence="6">Slightly ste11-like protein</fullName>
    </submittedName>
</protein>
<comment type="caution">
    <text evidence="6">The sequence shown here is derived from an EMBL/GenBank/DDBJ whole genome shotgun (WGS) entry which is preliminary data.</text>
</comment>
<reference evidence="6 7" key="1">
    <citation type="submission" date="2024-02" db="EMBL/GenBank/DDBJ databases">
        <title>Discinaceae phylogenomics.</title>
        <authorList>
            <person name="Dirks A.C."/>
            <person name="James T.Y."/>
        </authorList>
    </citation>
    <scope>NUCLEOTIDE SEQUENCE [LARGE SCALE GENOMIC DNA]</scope>
    <source>
        <strain evidence="6 7">ACD0624</strain>
    </source>
</reference>
<evidence type="ECO:0000313" key="6">
    <source>
        <dbReference type="EMBL" id="KAL0640509.1"/>
    </source>
</evidence>
<keyword evidence="1 3" id="KW-0238">DNA-binding</keyword>
<evidence type="ECO:0000313" key="7">
    <source>
        <dbReference type="Proteomes" id="UP001447188"/>
    </source>
</evidence>
<feature type="region of interest" description="Disordered" evidence="4">
    <location>
        <begin position="344"/>
        <end position="375"/>
    </location>
</feature>
<feature type="compositionally biased region" description="Polar residues" evidence="4">
    <location>
        <begin position="317"/>
        <end position="329"/>
    </location>
</feature>
<feature type="compositionally biased region" description="Pro residues" evidence="4">
    <location>
        <begin position="290"/>
        <end position="308"/>
    </location>
</feature>
<feature type="DNA-binding region" description="HMG box" evidence="3">
    <location>
        <begin position="159"/>
        <end position="227"/>
    </location>
</feature>
<dbReference type="CDD" id="cd01389">
    <property type="entry name" value="HMG-box_ROX1-like"/>
    <property type="match status" value="1"/>
</dbReference>
<evidence type="ECO:0000256" key="1">
    <source>
        <dbReference type="ARBA" id="ARBA00023125"/>
    </source>
</evidence>
<evidence type="ECO:0000259" key="5">
    <source>
        <dbReference type="PROSITE" id="PS50118"/>
    </source>
</evidence>
<feature type="region of interest" description="Disordered" evidence="4">
    <location>
        <begin position="123"/>
        <end position="142"/>
    </location>
</feature>
<accession>A0ABR3GXB3</accession>
<keyword evidence="3" id="KW-0539">Nucleus</keyword>
<dbReference type="PANTHER" id="PTHR10270:SF161">
    <property type="entry name" value="SEX-DETERMINING REGION Y PROTEIN"/>
    <property type="match status" value="1"/>
</dbReference>
<dbReference type="EMBL" id="JBBBZM010000003">
    <property type="protein sequence ID" value="KAL0640509.1"/>
    <property type="molecule type" value="Genomic_DNA"/>
</dbReference>
<feature type="compositionally biased region" description="Polar residues" evidence="4">
    <location>
        <begin position="271"/>
        <end position="286"/>
    </location>
</feature>
<dbReference type="Gene3D" id="1.10.30.10">
    <property type="entry name" value="High mobility group box domain"/>
    <property type="match status" value="1"/>
</dbReference>
<gene>
    <name evidence="6" type="primary">RFG1</name>
    <name evidence="6" type="ORF">Q9L58_000480</name>
</gene>
<feature type="region of interest" description="Disordered" evidence="4">
    <location>
        <begin position="57"/>
        <end position="100"/>
    </location>
</feature>
<evidence type="ECO:0000256" key="4">
    <source>
        <dbReference type="SAM" id="MobiDB-lite"/>
    </source>
</evidence>
<dbReference type="PROSITE" id="PS50118">
    <property type="entry name" value="HMG_BOX_2"/>
    <property type="match status" value="1"/>
</dbReference>
<dbReference type="SUPFAM" id="SSF47095">
    <property type="entry name" value="HMG-box"/>
    <property type="match status" value="1"/>
</dbReference>